<evidence type="ECO:0000313" key="7">
    <source>
        <dbReference type="EMBL" id="TCT00649.1"/>
    </source>
</evidence>
<dbReference type="InterPro" id="IPR043690">
    <property type="entry name" value="RimI"/>
</dbReference>
<dbReference type="Gene3D" id="3.40.630.30">
    <property type="match status" value="1"/>
</dbReference>
<organism evidence="7 8">
    <name type="scientific">Pseudofulvimonas gallinarii</name>
    <dbReference type="NCBI Taxonomy" id="634155"/>
    <lineage>
        <taxon>Bacteria</taxon>
        <taxon>Pseudomonadati</taxon>
        <taxon>Pseudomonadota</taxon>
        <taxon>Gammaproteobacteria</taxon>
        <taxon>Lysobacterales</taxon>
        <taxon>Rhodanobacteraceae</taxon>
        <taxon>Pseudofulvimonas</taxon>
    </lineage>
</organism>
<protein>
    <recommendedName>
        <fullName evidence="5">[Ribosomal protein bS18]-alanine N-acetyltransferase</fullName>
        <ecNumber evidence="5">2.3.1.266</ecNumber>
    </recommendedName>
</protein>
<comment type="subcellular location">
    <subcellularLocation>
        <location evidence="5">Cytoplasm</location>
    </subcellularLocation>
</comment>
<feature type="active site" description="Proton donor" evidence="5">
    <location>
        <position position="122"/>
    </location>
</feature>
<dbReference type="EMBL" id="SMAF01000002">
    <property type="protein sequence ID" value="TCT00649.1"/>
    <property type="molecule type" value="Genomic_DNA"/>
</dbReference>
<accession>A0A4R3LMA6</accession>
<comment type="catalytic activity">
    <reaction evidence="5">
        <text>N-terminal L-alanyl-[ribosomal protein bS18] + acetyl-CoA = N-terminal N(alpha)-acetyl-L-alanyl-[ribosomal protein bS18] + CoA + H(+)</text>
        <dbReference type="Rhea" id="RHEA:43756"/>
        <dbReference type="Rhea" id="RHEA-COMP:10676"/>
        <dbReference type="Rhea" id="RHEA-COMP:10677"/>
        <dbReference type="ChEBI" id="CHEBI:15378"/>
        <dbReference type="ChEBI" id="CHEBI:57287"/>
        <dbReference type="ChEBI" id="CHEBI:57288"/>
        <dbReference type="ChEBI" id="CHEBI:64718"/>
        <dbReference type="ChEBI" id="CHEBI:83683"/>
        <dbReference type="EC" id="2.3.1.266"/>
    </reaction>
</comment>
<dbReference type="InterPro" id="IPR050680">
    <property type="entry name" value="YpeA/RimI_acetyltransf"/>
</dbReference>
<dbReference type="GO" id="GO:0005737">
    <property type="term" value="C:cytoplasm"/>
    <property type="evidence" value="ECO:0007669"/>
    <property type="project" value="UniProtKB-SubCell"/>
</dbReference>
<dbReference type="OrthoDB" id="9796919at2"/>
<dbReference type="GO" id="GO:0008999">
    <property type="term" value="F:protein-N-terminal-alanine acetyltransferase activity"/>
    <property type="evidence" value="ECO:0007669"/>
    <property type="project" value="UniProtKB-UniRule"/>
</dbReference>
<dbReference type="Pfam" id="PF00583">
    <property type="entry name" value="Acetyltransf_1"/>
    <property type="match status" value="1"/>
</dbReference>
<dbReference type="RefSeq" id="WP_123520983.1">
    <property type="nucleotide sequence ID" value="NZ_JBHLWF010000013.1"/>
</dbReference>
<feature type="domain" description="N-acetyltransferase" evidence="6">
    <location>
        <begin position="9"/>
        <end position="154"/>
    </location>
</feature>
<proteinExistence type="inferred from homology"/>
<evidence type="ECO:0000259" key="6">
    <source>
        <dbReference type="PROSITE" id="PS51186"/>
    </source>
</evidence>
<evidence type="ECO:0000256" key="4">
    <source>
        <dbReference type="ARBA" id="ARBA00023315"/>
    </source>
</evidence>
<dbReference type="Proteomes" id="UP000294599">
    <property type="component" value="Unassembled WGS sequence"/>
</dbReference>
<evidence type="ECO:0000256" key="1">
    <source>
        <dbReference type="ARBA" id="ARBA00005395"/>
    </source>
</evidence>
<dbReference type="PANTHER" id="PTHR43420">
    <property type="entry name" value="ACETYLTRANSFERASE"/>
    <property type="match status" value="1"/>
</dbReference>
<comment type="function">
    <text evidence="5">Acetylates the N-terminal alanine of ribosomal protein bS18.</text>
</comment>
<keyword evidence="7" id="KW-0687">Ribonucleoprotein</keyword>
<dbReference type="GO" id="GO:0005840">
    <property type="term" value="C:ribosome"/>
    <property type="evidence" value="ECO:0007669"/>
    <property type="project" value="UniProtKB-KW"/>
</dbReference>
<gene>
    <name evidence="5" type="primary">rimI</name>
    <name evidence="7" type="ORF">EDC25_10213</name>
</gene>
<evidence type="ECO:0000256" key="3">
    <source>
        <dbReference type="ARBA" id="ARBA00022679"/>
    </source>
</evidence>
<reference evidence="7 8" key="1">
    <citation type="submission" date="2019-03" db="EMBL/GenBank/DDBJ databases">
        <title>Genomic Encyclopedia of Type Strains, Phase IV (KMG-IV): sequencing the most valuable type-strain genomes for metagenomic binning, comparative biology and taxonomic classification.</title>
        <authorList>
            <person name="Goeker M."/>
        </authorList>
    </citation>
    <scope>NUCLEOTIDE SEQUENCE [LARGE SCALE GENOMIC DNA]</scope>
    <source>
        <strain evidence="7 8">DSM 21944</strain>
    </source>
</reference>
<feature type="active site" description="Proton acceptor" evidence="5">
    <location>
        <position position="110"/>
    </location>
</feature>
<comment type="caution">
    <text evidence="5">Lacks conserved residue(s) required for the propagation of feature annotation.</text>
</comment>
<dbReference type="InterPro" id="IPR006464">
    <property type="entry name" value="AcTrfase_RimI/Ard1"/>
</dbReference>
<dbReference type="AlphaFoldDB" id="A0A4R3LMA6"/>
<dbReference type="EC" id="2.3.1.266" evidence="5"/>
<dbReference type="SUPFAM" id="SSF55729">
    <property type="entry name" value="Acyl-CoA N-acyltransferases (Nat)"/>
    <property type="match status" value="1"/>
</dbReference>
<keyword evidence="3 5" id="KW-0808">Transferase</keyword>
<dbReference type="HAMAP" id="MF_02210">
    <property type="entry name" value="RimI"/>
    <property type="match status" value="1"/>
</dbReference>
<evidence type="ECO:0000256" key="5">
    <source>
        <dbReference type="HAMAP-Rule" id="MF_02210"/>
    </source>
</evidence>
<dbReference type="InterPro" id="IPR000182">
    <property type="entry name" value="GNAT_dom"/>
</dbReference>
<evidence type="ECO:0000313" key="8">
    <source>
        <dbReference type="Proteomes" id="UP000294599"/>
    </source>
</evidence>
<comment type="caution">
    <text evidence="7">The sequence shown here is derived from an EMBL/GenBank/DDBJ whole genome shotgun (WGS) entry which is preliminary data.</text>
</comment>
<keyword evidence="7" id="KW-0689">Ribosomal protein</keyword>
<sequence>MVAALADAPSLRPMRPEDLDAVLAIELASYPFPWTRGIFEDCLRCGYNAWVAERQGVPCGYGLLSMGAGEAHVLNLCVAASARRLGLGRLLLQRLLQDAREASAERVFLEVRPSNAEAVALYHDTGFHLITRRPNYYPTHDGREDALVMAMELLPPE</sequence>
<dbReference type="PROSITE" id="PS51186">
    <property type="entry name" value="GNAT"/>
    <property type="match status" value="1"/>
</dbReference>
<keyword evidence="4 5" id="KW-0012">Acyltransferase</keyword>
<keyword evidence="2 5" id="KW-0963">Cytoplasm</keyword>
<dbReference type="PANTHER" id="PTHR43420:SF51">
    <property type="entry name" value="PEPTIDYL-LYSINE N-ACETYLTRANSFERASE YIAC"/>
    <property type="match status" value="1"/>
</dbReference>
<feature type="binding site" evidence="5">
    <location>
        <position position="115"/>
    </location>
    <ligand>
        <name>acetyl-CoA</name>
        <dbReference type="ChEBI" id="CHEBI:57288"/>
    </ligand>
</feature>
<name>A0A4R3LMA6_9GAMM</name>
<evidence type="ECO:0000256" key="2">
    <source>
        <dbReference type="ARBA" id="ARBA00022490"/>
    </source>
</evidence>
<keyword evidence="8" id="KW-1185">Reference proteome</keyword>
<dbReference type="NCBIfam" id="TIGR01575">
    <property type="entry name" value="rimI"/>
    <property type="match status" value="1"/>
</dbReference>
<dbReference type="InterPro" id="IPR016181">
    <property type="entry name" value="Acyl_CoA_acyltransferase"/>
</dbReference>
<comment type="similarity">
    <text evidence="1 5">Belongs to the acetyltransferase family. RimI subfamily.</text>
</comment>